<dbReference type="InterPro" id="IPR011989">
    <property type="entry name" value="ARM-like"/>
</dbReference>
<evidence type="ECO:0000256" key="2">
    <source>
        <dbReference type="ARBA" id="ARBA00023015"/>
    </source>
</evidence>
<dbReference type="KEGG" id="som:SOMG_00718"/>
<dbReference type="Gene3D" id="1.25.10.10">
    <property type="entry name" value="Leucine-rich Repeat Variant"/>
    <property type="match status" value="1"/>
</dbReference>
<dbReference type="SMART" id="SM01014">
    <property type="entry name" value="ARID"/>
    <property type="match status" value="1"/>
</dbReference>
<gene>
    <name evidence="7" type="primary">rsc9</name>
    <name evidence="7" type="ORF">SOMG_00718</name>
</gene>
<keyword evidence="4" id="KW-0539">Nucleus</keyword>
<dbReference type="Proteomes" id="UP001212411">
    <property type="component" value="Chromosome 1"/>
</dbReference>
<keyword evidence="3" id="KW-0804">Transcription</keyword>
<evidence type="ECO:0000256" key="3">
    <source>
        <dbReference type="ARBA" id="ARBA00023163"/>
    </source>
</evidence>
<dbReference type="AlphaFoldDB" id="A0AAE9WAD1"/>
<feature type="domain" description="ARID" evidence="5">
    <location>
        <begin position="20"/>
        <end position="112"/>
    </location>
</feature>
<dbReference type="PANTHER" id="PTHR22970:SF14">
    <property type="entry name" value="AT-RICH INTERACTIVE DOMAIN-CONTAINING PROTEIN 2"/>
    <property type="match status" value="1"/>
</dbReference>
<evidence type="ECO:0000256" key="1">
    <source>
        <dbReference type="ARBA" id="ARBA00022853"/>
    </source>
</evidence>
<dbReference type="SUPFAM" id="SSF46774">
    <property type="entry name" value="ARID-like"/>
    <property type="match status" value="1"/>
</dbReference>
<feature type="domain" description="RFX-type winged-helix" evidence="6">
    <location>
        <begin position="534"/>
        <end position="613"/>
    </location>
</feature>
<evidence type="ECO:0000256" key="4">
    <source>
        <dbReference type="ARBA" id="ARBA00023242"/>
    </source>
</evidence>
<dbReference type="GO" id="GO:0003677">
    <property type="term" value="F:DNA binding"/>
    <property type="evidence" value="ECO:0007669"/>
    <property type="project" value="InterPro"/>
</dbReference>
<evidence type="ECO:0000313" key="7">
    <source>
        <dbReference type="EMBL" id="WBW72220.1"/>
    </source>
</evidence>
<keyword evidence="8" id="KW-1185">Reference proteome</keyword>
<dbReference type="EMBL" id="CP115611">
    <property type="protein sequence ID" value="WBW72220.1"/>
    <property type="molecule type" value="Genomic_DNA"/>
</dbReference>
<organism evidence="7 8">
    <name type="scientific">Schizosaccharomyces osmophilus</name>
    <dbReference type="NCBI Taxonomy" id="2545709"/>
    <lineage>
        <taxon>Eukaryota</taxon>
        <taxon>Fungi</taxon>
        <taxon>Dikarya</taxon>
        <taxon>Ascomycota</taxon>
        <taxon>Taphrinomycotina</taxon>
        <taxon>Schizosaccharomycetes</taxon>
        <taxon>Schizosaccharomycetales</taxon>
        <taxon>Schizosaccharomycetaceae</taxon>
        <taxon>Schizosaccharomyces</taxon>
    </lineage>
</organism>
<dbReference type="InterPro" id="IPR016024">
    <property type="entry name" value="ARM-type_fold"/>
</dbReference>
<dbReference type="InterPro" id="IPR036431">
    <property type="entry name" value="ARID_dom_sf"/>
</dbReference>
<dbReference type="GeneID" id="80874201"/>
<evidence type="ECO:0000313" key="8">
    <source>
        <dbReference type="Proteomes" id="UP001212411"/>
    </source>
</evidence>
<dbReference type="GO" id="GO:0016586">
    <property type="term" value="C:RSC-type complex"/>
    <property type="evidence" value="ECO:0007669"/>
    <property type="project" value="TreeGrafter"/>
</dbReference>
<dbReference type="GO" id="GO:0006325">
    <property type="term" value="P:chromatin organization"/>
    <property type="evidence" value="ECO:0007669"/>
    <property type="project" value="UniProtKB-KW"/>
</dbReference>
<reference evidence="7 8" key="1">
    <citation type="journal article" date="2023" name="G3 (Bethesda)">
        <title>A high-quality reference genome for the fission yeast Schizosaccharomyces osmophilus.</title>
        <authorList>
            <person name="Jia G.S."/>
            <person name="Zhang W.C."/>
            <person name="Liang Y."/>
            <person name="Liu X.H."/>
            <person name="Rhind N."/>
            <person name="Pidoux A."/>
            <person name="Brysch-Herzberg M."/>
            <person name="Du L.L."/>
        </authorList>
    </citation>
    <scope>NUCLEOTIDE SEQUENCE [LARGE SCALE GENOMIC DNA]</scope>
    <source>
        <strain evidence="7 8">CBS 15793</strain>
    </source>
</reference>
<keyword evidence="1" id="KW-0156">Chromatin regulator</keyword>
<sequence length="787" mass="89069">MSQVIKNTVNESNYDETNRLNEEESFLSKLELFGRDRGISIDAIPKVTRKQISIYELYKKVKKRGGYDAVNNMENGWSDLAGEFRQLDPTRAPKSLENLYFKDLIAWEMFDMWHLQCPPPHLLEQNLNRDNILQRVKTFNTSPSFTSTDTLEVTDTKNLNSLQNFYKSVRPPSPLTLERRAEEALNSSYRPLPNAANFSNTTFPIIPIHPLPANSPLQQQVDRASGSTISTEESLGRGLPGPPLLIRMALALKSRQEDEVDWAVCHLVKISFERHQEFKLERLPFLAECLVEALGFQISLLKKVSNDSDITQYLDRAISITLVLRNSVLSVENAKLIARTELIVSVLESAIRCANTFENVELLHYCLDITETISSHLSIEDEKIGLYLLLCSFLNSSDNAVLIGTLRTLARLALNDRNNRLLQDLDEKVVIRIISLTETNNEELVAATLDFLYQYTTYRTNTSGLLSNSAVWILVNQLTRLMMYQAQERFVTIAVANSGKTDVKPTKPLQKAPFLPLPYSELQQLTLLREPERSVKWMRCCFEASPDDYVLQTDIWQMYCSDMERAQGPGLMAISPADFIKVSSHAFYNARAMTVSTPLLPVEYVINGIKRRELPISTIGEKFQVCRWKKNDGTLCGETVLGTKSTWAHIQESHIFPQVLEEMQCRWGDCTYQVQSGLSGGLPETSHQRLLKHILTHLYDNNIQNTNSDGRKLCPSREFRVPLLLTAVDERGDATGIALTATLVLRNLVRSKQGKMLFSAIEGHVLEVSTMNPAVAPYVSEMLLGQI</sequence>
<name>A0AAE9WAD1_9SCHI</name>
<dbReference type="CDD" id="cd16100">
    <property type="entry name" value="ARID"/>
    <property type="match status" value="1"/>
</dbReference>
<dbReference type="InterPro" id="IPR001606">
    <property type="entry name" value="ARID_dom"/>
</dbReference>
<dbReference type="PANTHER" id="PTHR22970">
    <property type="entry name" value="AT-RICH INTERACTIVE DOMAIN-CONTAINING PROTEIN 2"/>
    <property type="match status" value="1"/>
</dbReference>
<dbReference type="InterPro" id="IPR003150">
    <property type="entry name" value="DNA-bd_RFX"/>
</dbReference>
<dbReference type="SMART" id="SM00501">
    <property type="entry name" value="BRIGHT"/>
    <property type="match status" value="1"/>
</dbReference>
<evidence type="ECO:0000259" key="5">
    <source>
        <dbReference type="PROSITE" id="PS51011"/>
    </source>
</evidence>
<dbReference type="PROSITE" id="PS51011">
    <property type="entry name" value="ARID"/>
    <property type="match status" value="1"/>
</dbReference>
<accession>A0AAE9WAD1</accession>
<proteinExistence type="predicted"/>
<dbReference type="PROSITE" id="PS51526">
    <property type="entry name" value="RFX_DBD"/>
    <property type="match status" value="1"/>
</dbReference>
<dbReference type="InterPro" id="IPR052406">
    <property type="entry name" value="Chromatin_Remodeling_Comp"/>
</dbReference>
<dbReference type="Pfam" id="PF01388">
    <property type="entry name" value="ARID"/>
    <property type="match status" value="1"/>
</dbReference>
<evidence type="ECO:0000259" key="6">
    <source>
        <dbReference type="PROSITE" id="PS51526"/>
    </source>
</evidence>
<dbReference type="Gene3D" id="1.10.150.60">
    <property type="entry name" value="ARID DNA-binding domain"/>
    <property type="match status" value="1"/>
</dbReference>
<keyword evidence="2" id="KW-0805">Transcription regulation</keyword>
<dbReference type="RefSeq" id="XP_056036463.1">
    <property type="nucleotide sequence ID" value="XM_056179512.1"/>
</dbReference>
<protein>
    <submittedName>
        <fullName evidence="7">RSC complex subunit Rsc9</fullName>
    </submittedName>
</protein>
<dbReference type="SUPFAM" id="SSF48371">
    <property type="entry name" value="ARM repeat"/>
    <property type="match status" value="1"/>
</dbReference>
<dbReference type="GO" id="GO:0006355">
    <property type="term" value="P:regulation of DNA-templated transcription"/>
    <property type="evidence" value="ECO:0007669"/>
    <property type="project" value="InterPro"/>
</dbReference>